<sequence length="386" mass="44138">MEINTLNEKCHQRTIEEPEEEGVVIEVRDLEGAIDVHWSLVGSFLTKKPIHAQSMKDTLASLWRPVMGVYIKEIDPNRFIFQFFHERDMQRVLEDGPWTFDNQLLLLKQLCSTDQPESMILYKTEFWLQVHKLPIRFMSKKVAQTIESFLGEFVKSDPNNFIGIWRNYMRIRVAVDVNKVIKHEMKIKRQGGDWVMLSFKYERLPVVCFVCGLLGHTENFCQVDYNSADGTVPRKFDESIRASMRHSQPLMGSQWLRDLPPRVRTPGSMGEMMMEAMAFDKSDLGRCANPRSHTISGDHDLGLNVKIAAGNGRGKEIVEVSSEREKNEAFKGDEDGVVLLDSKRRRMVEHRGLEEDGSENGHMFSAIVDSKNGLSAGPVDQAFQSS</sequence>
<dbReference type="EMBL" id="JAIWQS010000007">
    <property type="protein sequence ID" value="KAJ8758855.1"/>
    <property type="molecule type" value="Genomic_DNA"/>
</dbReference>
<accession>A0AAV8SXR8</accession>
<dbReference type="Proteomes" id="UP001159364">
    <property type="component" value="Linkage Group LG07"/>
</dbReference>
<reference evidence="3 4" key="1">
    <citation type="submission" date="2021-09" db="EMBL/GenBank/DDBJ databases">
        <title>Genomic insights and catalytic innovation underlie evolution of tropane alkaloids biosynthesis.</title>
        <authorList>
            <person name="Wang Y.-J."/>
            <person name="Tian T."/>
            <person name="Huang J.-P."/>
            <person name="Huang S.-X."/>
        </authorList>
    </citation>
    <scope>NUCLEOTIDE SEQUENCE [LARGE SCALE GENOMIC DNA]</scope>
    <source>
        <strain evidence="3">KIB-2018</strain>
        <tissue evidence="3">Leaf</tissue>
    </source>
</reference>
<evidence type="ECO:0000259" key="2">
    <source>
        <dbReference type="Pfam" id="PF14392"/>
    </source>
</evidence>
<dbReference type="Pfam" id="PF14392">
    <property type="entry name" value="zf-CCHC_4"/>
    <property type="match status" value="1"/>
</dbReference>
<dbReference type="Pfam" id="PF14111">
    <property type="entry name" value="DUF4283"/>
    <property type="match status" value="1"/>
</dbReference>
<evidence type="ECO:0000313" key="4">
    <source>
        <dbReference type="Proteomes" id="UP001159364"/>
    </source>
</evidence>
<organism evidence="3 4">
    <name type="scientific">Erythroxylum novogranatense</name>
    <dbReference type="NCBI Taxonomy" id="1862640"/>
    <lineage>
        <taxon>Eukaryota</taxon>
        <taxon>Viridiplantae</taxon>
        <taxon>Streptophyta</taxon>
        <taxon>Embryophyta</taxon>
        <taxon>Tracheophyta</taxon>
        <taxon>Spermatophyta</taxon>
        <taxon>Magnoliopsida</taxon>
        <taxon>eudicotyledons</taxon>
        <taxon>Gunneridae</taxon>
        <taxon>Pentapetalae</taxon>
        <taxon>rosids</taxon>
        <taxon>fabids</taxon>
        <taxon>Malpighiales</taxon>
        <taxon>Erythroxylaceae</taxon>
        <taxon>Erythroxylum</taxon>
    </lineage>
</organism>
<feature type="domain" description="DUF4283" evidence="1">
    <location>
        <begin position="37"/>
        <end position="114"/>
    </location>
</feature>
<dbReference type="AlphaFoldDB" id="A0AAV8SXR8"/>
<evidence type="ECO:0000259" key="1">
    <source>
        <dbReference type="Pfam" id="PF14111"/>
    </source>
</evidence>
<dbReference type="InterPro" id="IPR025558">
    <property type="entry name" value="DUF4283"/>
</dbReference>
<comment type="caution">
    <text evidence="3">The sequence shown here is derived from an EMBL/GenBank/DDBJ whole genome shotgun (WGS) entry which is preliminary data.</text>
</comment>
<dbReference type="PANTHER" id="PTHR31286:SF183">
    <property type="entry name" value="CCHC-TYPE DOMAIN-CONTAINING PROTEIN"/>
    <property type="match status" value="1"/>
</dbReference>
<dbReference type="InterPro" id="IPR040256">
    <property type="entry name" value="At4g02000-like"/>
</dbReference>
<feature type="domain" description="Zinc knuckle CX2CX4HX4C" evidence="2">
    <location>
        <begin position="175"/>
        <end position="222"/>
    </location>
</feature>
<evidence type="ECO:0008006" key="5">
    <source>
        <dbReference type="Google" id="ProtNLM"/>
    </source>
</evidence>
<evidence type="ECO:0000313" key="3">
    <source>
        <dbReference type="EMBL" id="KAJ8758855.1"/>
    </source>
</evidence>
<dbReference type="InterPro" id="IPR025836">
    <property type="entry name" value="Zn_knuckle_CX2CX4HX4C"/>
</dbReference>
<dbReference type="PANTHER" id="PTHR31286">
    <property type="entry name" value="GLYCINE-RICH CELL WALL STRUCTURAL PROTEIN 1.8-LIKE"/>
    <property type="match status" value="1"/>
</dbReference>
<protein>
    <recommendedName>
        <fullName evidence="5">DUF4283 domain-containing protein</fullName>
    </recommendedName>
</protein>
<proteinExistence type="predicted"/>
<gene>
    <name evidence="3" type="ORF">K2173_002634</name>
</gene>
<name>A0AAV8SXR8_9ROSI</name>
<keyword evidence="4" id="KW-1185">Reference proteome</keyword>